<evidence type="ECO:0000259" key="6">
    <source>
        <dbReference type="Pfam" id="PF08281"/>
    </source>
</evidence>
<dbReference type="InterPro" id="IPR013324">
    <property type="entry name" value="RNA_pol_sigma_r3/r4-like"/>
</dbReference>
<gene>
    <name evidence="7" type="ORF">SR858_03460</name>
</gene>
<dbReference type="PANTHER" id="PTHR43133:SF51">
    <property type="entry name" value="RNA POLYMERASE SIGMA FACTOR"/>
    <property type="match status" value="1"/>
</dbReference>
<keyword evidence="2" id="KW-0805">Transcription regulation</keyword>
<evidence type="ECO:0000256" key="3">
    <source>
        <dbReference type="ARBA" id="ARBA00023082"/>
    </source>
</evidence>
<sequence>MNRIANRDDQASRRLYSVYQPQLFAYVRYRVWSDMSAEEITMDSLFIAFGKPAAYNGLSEFSTWLCGIANNRIRQWRRDMATELETEELTAAIADKHGNLDWNVLTGIEQDEATQAILLCIDKLPASQREAIYRTAVEEEGLAEASRDMEVPEGTLKSRLFHARQRIRDCLARAFGPDYLGGNRG</sequence>
<feature type="domain" description="RNA polymerase sigma-70 region 2" evidence="5">
    <location>
        <begin position="15"/>
        <end position="79"/>
    </location>
</feature>
<dbReference type="NCBIfam" id="TIGR02937">
    <property type="entry name" value="sigma70-ECF"/>
    <property type="match status" value="1"/>
</dbReference>
<dbReference type="SUPFAM" id="SSF88659">
    <property type="entry name" value="Sigma3 and sigma4 domains of RNA polymerase sigma factors"/>
    <property type="match status" value="1"/>
</dbReference>
<dbReference type="RefSeq" id="WP_026637840.1">
    <property type="nucleotide sequence ID" value="NZ_CP140152.1"/>
</dbReference>
<evidence type="ECO:0000256" key="2">
    <source>
        <dbReference type="ARBA" id="ARBA00023015"/>
    </source>
</evidence>
<reference evidence="7 8" key="1">
    <citation type="submission" date="2023-11" db="EMBL/GenBank/DDBJ databases">
        <title>MicrobeMod: A computational toolkit for identifying prokaryotic methylation and restriction-modification with nanopore sequencing.</title>
        <authorList>
            <person name="Crits-Christoph A."/>
            <person name="Kang S.C."/>
            <person name="Lee H."/>
            <person name="Ostrov N."/>
        </authorList>
    </citation>
    <scope>NUCLEOTIDE SEQUENCE [LARGE SCALE GENOMIC DNA]</scope>
    <source>
        <strain evidence="7 8">ATCC 25935</strain>
    </source>
</reference>
<evidence type="ECO:0000256" key="4">
    <source>
        <dbReference type="ARBA" id="ARBA00023163"/>
    </source>
</evidence>
<dbReference type="InterPro" id="IPR007627">
    <property type="entry name" value="RNA_pol_sigma70_r2"/>
</dbReference>
<dbReference type="InterPro" id="IPR036388">
    <property type="entry name" value="WH-like_DNA-bd_sf"/>
</dbReference>
<dbReference type="InterPro" id="IPR013249">
    <property type="entry name" value="RNA_pol_sigma70_r4_t2"/>
</dbReference>
<name>A0ABZ0Y0P1_9BURK</name>
<evidence type="ECO:0000256" key="1">
    <source>
        <dbReference type="ARBA" id="ARBA00010641"/>
    </source>
</evidence>
<dbReference type="Gene3D" id="1.10.1740.10">
    <property type="match status" value="1"/>
</dbReference>
<dbReference type="InterPro" id="IPR039425">
    <property type="entry name" value="RNA_pol_sigma-70-like"/>
</dbReference>
<keyword evidence="4" id="KW-0804">Transcription</keyword>
<feature type="domain" description="RNA polymerase sigma factor 70 region 4 type 2" evidence="6">
    <location>
        <begin position="115"/>
        <end position="167"/>
    </location>
</feature>
<evidence type="ECO:0000313" key="8">
    <source>
        <dbReference type="Proteomes" id="UP001326110"/>
    </source>
</evidence>
<dbReference type="PANTHER" id="PTHR43133">
    <property type="entry name" value="RNA POLYMERASE ECF-TYPE SIGMA FACTO"/>
    <property type="match status" value="1"/>
</dbReference>
<dbReference type="InterPro" id="IPR013325">
    <property type="entry name" value="RNA_pol_sigma_r2"/>
</dbReference>
<dbReference type="Gene3D" id="1.10.10.10">
    <property type="entry name" value="Winged helix-like DNA-binding domain superfamily/Winged helix DNA-binding domain"/>
    <property type="match status" value="1"/>
</dbReference>
<dbReference type="InterPro" id="IPR014284">
    <property type="entry name" value="RNA_pol_sigma-70_dom"/>
</dbReference>
<protein>
    <submittedName>
        <fullName evidence="7">RNA polymerase sigma factor</fullName>
    </submittedName>
</protein>
<dbReference type="Proteomes" id="UP001326110">
    <property type="component" value="Chromosome"/>
</dbReference>
<accession>A0ABZ0Y0P1</accession>
<evidence type="ECO:0000259" key="5">
    <source>
        <dbReference type="Pfam" id="PF04542"/>
    </source>
</evidence>
<organism evidence="7 8">
    <name type="scientific">Duganella zoogloeoides</name>
    <dbReference type="NCBI Taxonomy" id="75659"/>
    <lineage>
        <taxon>Bacteria</taxon>
        <taxon>Pseudomonadati</taxon>
        <taxon>Pseudomonadota</taxon>
        <taxon>Betaproteobacteria</taxon>
        <taxon>Burkholderiales</taxon>
        <taxon>Oxalobacteraceae</taxon>
        <taxon>Telluria group</taxon>
        <taxon>Duganella</taxon>
    </lineage>
</organism>
<proteinExistence type="inferred from homology"/>
<keyword evidence="8" id="KW-1185">Reference proteome</keyword>
<dbReference type="Pfam" id="PF04542">
    <property type="entry name" value="Sigma70_r2"/>
    <property type="match status" value="1"/>
</dbReference>
<dbReference type="EMBL" id="CP140152">
    <property type="protein sequence ID" value="WQH05408.1"/>
    <property type="molecule type" value="Genomic_DNA"/>
</dbReference>
<comment type="similarity">
    <text evidence="1">Belongs to the sigma-70 factor family. ECF subfamily.</text>
</comment>
<keyword evidence="3" id="KW-0731">Sigma factor</keyword>
<dbReference type="SUPFAM" id="SSF88946">
    <property type="entry name" value="Sigma2 domain of RNA polymerase sigma factors"/>
    <property type="match status" value="1"/>
</dbReference>
<evidence type="ECO:0000313" key="7">
    <source>
        <dbReference type="EMBL" id="WQH05408.1"/>
    </source>
</evidence>
<dbReference type="Pfam" id="PF08281">
    <property type="entry name" value="Sigma70_r4_2"/>
    <property type="match status" value="1"/>
</dbReference>